<evidence type="ECO:0000313" key="3">
    <source>
        <dbReference type="Proteomes" id="UP001139199"/>
    </source>
</evidence>
<organism evidence="2 3">
    <name type="scientific">Neotamlana laminarinivorans</name>
    <dbReference type="NCBI Taxonomy" id="2883124"/>
    <lineage>
        <taxon>Bacteria</taxon>
        <taxon>Pseudomonadati</taxon>
        <taxon>Bacteroidota</taxon>
        <taxon>Flavobacteriia</taxon>
        <taxon>Flavobacteriales</taxon>
        <taxon>Flavobacteriaceae</taxon>
        <taxon>Neotamlana</taxon>
    </lineage>
</organism>
<dbReference type="InterPro" id="IPR053154">
    <property type="entry name" value="c-di-AMP_regulator"/>
</dbReference>
<protein>
    <submittedName>
        <fullName evidence="2">YbbR-like domain-containing protein</fullName>
    </submittedName>
</protein>
<dbReference type="AlphaFoldDB" id="A0A9X1L2S3"/>
<dbReference type="RefSeq" id="WP_226540158.1">
    <property type="nucleotide sequence ID" value="NZ_JAJAPW010000001.1"/>
</dbReference>
<evidence type="ECO:0000313" key="2">
    <source>
        <dbReference type="EMBL" id="MCB4797487.1"/>
    </source>
</evidence>
<comment type="caution">
    <text evidence="2">The sequence shown here is derived from an EMBL/GenBank/DDBJ whole genome shotgun (WGS) entry which is preliminary data.</text>
</comment>
<dbReference type="Pfam" id="PF07949">
    <property type="entry name" value="YbbR"/>
    <property type="match status" value="1"/>
</dbReference>
<dbReference type="EMBL" id="JAJAPW010000001">
    <property type="protein sequence ID" value="MCB4797487.1"/>
    <property type="molecule type" value="Genomic_DNA"/>
</dbReference>
<dbReference type="PANTHER" id="PTHR37804">
    <property type="entry name" value="CDAA REGULATORY PROTEIN CDAR"/>
    <property type="match status" value="1"/>
</dbReference>
<dbReference type="InterPro" id="IPR012505">
    <property type="entry name" value="YbbR"/>
</dbReference>
<sequence>MIKKLKSEIIKSHKNKRINVFFLFLLFAFIILIFSKLSKTYTNTLAFEINKKNVPDEYIILNDSAKLNITLTTHGFKWLKYLTSQPKITIDFSKDVYKENGVFVWSKSASFLNNTQFSSEVELLNISPNKLTFKFDVNQVKKVPVLVKANINFVPGYNTANSIIAEPDSVTIIGPNVIVSKIKAIETQPSSFKEIRSNLNEEVKLKLPENTADLKFSAKTVKLKADVEKFTEGNLGIPVTIINKPKNVTLKYFPKSVNVQYSVSLSNYSKVTVKDFKVVCDYSKLNTKQPFLIPELVKQPSIVKNAKINQQRVEFIQIK</sequence>
<feature type="transmembrane region" description="Helical" evidence="1">
    <location>
        <begin position="20"/>
        <end position="37"/>
    </location>
</feature>
<reference evidence="2" key="1">
    <citation type="submission" date="2021-10" db="EMBL/GenBank/DDBJ databases">
        <title>Tamlana sargassums sp. nov., and Tamlana laminarinivorans sp. nov., two new bacteria isolated from the brown alga.</title>
        <authorList>
            <person name="Li J."/>
        </authorList>
    </citation>
    <scope>NUCLEOTIDE SEQUENCE</scope>
    <source>
        <strain evidence="2">PT2-4</strain>
    </source>
</reference>
<accession>A0A9X1L2S3</accession>
<dbReference type="PANTHER" id="PTHR37804:SF1">
    <property type="entry name" value="CDAA REGULATORY PROTEIN CDAR"/>
    <property type="match status" value="1"/>
</dbReference>
<name>A0A9X1L2S3_9FLAO</name>
<gene>
    <name evidence="2" type="ORF">LG649_01435</name>
</gene>
<keyword evidence="1" id="KW-0472">Membrane</keyword>
<dbReference type="Gene3D" id="2.170.120.30">
    <property type="match status" value="1"/>
</dbReference>
<keyword evidence="1" id="KW-0812">Transmembrane</keyword>
<dbReference type="Gene3D" id="2.170.120.40">
    <property type="entry name" value="YbbR-like domain"/>
    <property type="match status" value="1"/>
</dbReference>
<evidence type="ECO:0000256" key="1">
    <source>
        <dbReference type="SAM" id="Phobius"/>
    </source>
</evidence>
<dbReference type="Proteomes" id="UP001139199">
    <property type="component" value="Unassembled WGS sequence"/>
</dbReference>
<keyword evidence="3" id="KW-1185">Reference proteome</keyword>
<keyword evidence="1" id="KW-1133">Transmembrane helix</keyword>
<proteinExistence type="predicted"/>